<reference evidence="1" key="1">
    <citation type="submission" date="2020-04" db="EMBL/GenBank/DDBJ databases">
        <authorList>
            <person name="Chiriac C."/>
            <person name="Salcher M."/>
            <person name="Ghai R."/>
            <person name="Kavagutti S V."/>
        </authorList>
    </citation>
    <scope>NUCLEOTIDE SEQUENCE</scope>
</reference>
<evidence type="ECO:0000313" key="2">
    <source>
        <dbReference type="EMBL" id="CAB5219276.1"/>
    </source>
</evidence>
<protein>
    <submittedName>
        <fullName evidence="1">Uncharacterized protein</fullName>
    </submittedName>
</protein>
<name>A0A6J5L505_9CAUD</name>
<dbReference type="EMBL" id="LR796231">
    <property type="protein sequence ID" value="CAB4128632.1"/>
    <property type="molecule type" value="Genomic_DNA"/>
</dbReference>
<gene>
    <name evidence="1" type="ORF">UFOVP113_62</name>
    <name evidence="2" type="ORF">UFOVP225_49</name>
</gene>
<dbReference type="EMBL" id="LR798275">
    <property type="protein sequence ID" value="CAB5219276.1"/>
    <property type="molecule type" value="Genomic_DNA"/>
</dbReference>
<proteinExistence type="predicted"/>
<accession>A0A6J5L505</accession>
<evidence type="ECO:0000313" key="1">
    <source>
        <dbReference type="EMBL" id="CAB4128632.1"/>
    </source>
</evidence>
<sequence>MARPSDVTSYGTTILPSNDDGQRNIFVSTAAPTSTDGQNGDVWIVYA</sequence>
<organism evidence="1">
    <name type="scientific">uncultured Caudovirales phage</name>
    <dbReference type="NCBI Taxonomy" id="2100421"/>
    <lineage>
        <taxon>Viruses</taxon>
        <taxon>Duplodnaviria</taxon>
        <taxon>Heunggongvirae</taxon>
        <taxon>Uroviricota</taxon>
        <taxon>Caudoviricetes</taxon>
        <taxon>Peduoviridae</taxon>
        <taxon>Maltschvirus</taxon>
        <taxon>Maltschvirus maltsch</taxon>
    </lineage>
</organism>